<dbReference type="Gene3D" id="3.40.50.300">
    <property type="entry name" value="P-loop containing nucleotide triphosphate hydrolases"/>
    <property type="match status" value="2"/>
</dbReference>
<evidence type="ECO:0000256" key="8">
    <source>
        <dbReference type="ARBA" id="ARBA00022967"/>
    </source>
</evidence>
<dbReference type="Pfam" id="PF00005">
    <property type="entry name" value="ABC_tran"/>
    <property type="match status" value="2"/>
</dbReference>
<evidence type="ECO:0000256" key="5">
    <source>
        <dbReference type="ARBA" id="ARBA00022519"/>
    </source>
</evidence>
<dbReference type="EMBL" id="CP001706">
    <property type="protein sequence ID" value="ACV07918.1"/>
    <property type="molecule type" value="Genomic_DNA"/>
</dbReference>
<dbReference type="GO" id="GO:0005524">
    <property type="term" value="F:ATP binding"/>
    <property type="evidence" value="ECO:0007669"/>
    <property type="project" value="UniProtKB-KW"/>
</dbReference>
<keyword evidence="4" id="KW-1003">Cell membrane</keyword>
<evidence type="ECO:0000256" key="3">
    <source>
        <dbReference type="ARBA" id="ARBA00022448"/>
    </source>
</evidence>
<evidence type="ECO:0000256" key="10">
    <source>
        <dbReference type="SAM" id="MobiDB-lite"/>
    </source>
</evidence>
<organism evidence="12 13">
    <name type="scientific">Jonesia denitrificans (strain ATCC 14870 / DSM 20603 / BCRC 15368 / CIP 55.134 / JCM 11481 / NBRC 15587 / NCTC 10816 / Prevot 55134)</name>
    <name type="common">Listeria denitrificans</name>
    <dbReference type="NCBI Taxonomy" id="471856"/>
    <lineage>
        <taxon>Bacteria</taxon>
        <taxon>Bacillati</taxon>
        <taxon>Actinomycetota</taxon>
        <taxon>Actinomycetes</taxon>
        <taxon>Micrococcales</taxon>
        <taxon>Jonesiaceae</taxon>
        <taxon>Jonesia</taxon>
    </lineage>
</organism>
<comment type="similarity">
    <text evidence="2">Belongs to the ABC transporter superfamily.</text>
</comment>
<dbReference type="SUPFAM" id="SSF52540">
    <property type="entry name" value="P-loop containing nucleoside triphosphate hydrolases"/>
    <property type="match status" value="2"/>
</dbReference>
<dbReference type="GO" id="GO:0016887">
    <property type="term" value="F:ATP hydrolysis activity"/>
    <property type="evidence" value="ECO:0007669"/>
    <property type="project" value="InterPro"/>
</dbReference>
<dbReference type="InterPro" id="IPR027417">
    <property type="entry name" value="P-loop_NTPase"/>
</dbReference>
<evidence type="ECO:0000256" key="7">
    <source>
        <dbReference type="ARBA" id="ARBA00022840"/>
    </source>
</evidence>
<gene>
    <name evidence="12" type="ordered locus">Jden_0244</name>
</gene>
<evidence type="ECO:0000313" key="12">
    <source>
        <dbReference type="EMBL" id="ACV07918.1"/>
    </source>
</evidence>
<dbReference type="AlphaFoldDB" id="C7QZ10"/>
<evidence type="ECO:0000256" key="1">
    <source>
        <dbReference type="ARBA" id="ARBA00004202"/>
    </source>
</evidence>
<keyword evidence="13" id="KW-1185">Reference proteome</keyword>
<dbReference type="GO" id="GO:0005886">
    <property type="term" value="C:plasma membrane"/>
    <property type="evidence" value="ECO:0007669"/>
    <property type="project" value="UniProtKB-SubCell"/>
</dbReference>
<keyword evidence="9" id="KW-0472">Membrane</keyword>
<keyword evidence="5" id="KW-0997">Cell inner membrane</keyword>
<dbReference type="CDD" id="cd03257">
    <property type="entry name" value="ABC_NikE_OppD_transporters"/>
    <property type="match status" value="2"/>
</dbReference>
<keyword evidence="3" id="KW-0813">Transport</keyword>
<name>C7QZ10_JONDD</name>
<evidence type="ECO:0000256" key="2">
    <source>
        <dbReference type="ARBA" id="ARBA00005417"/>
    </source>
</evidence>
<keyword evidence="8" id="KW-1278">Translocase</keyword>
<dbReference type="PANTHER" id="PTHR43297">
    <property type="entry name" value="OLIGOPEPTIDE TRANSPORT ATP-BINDING PROTEIN APPD"/>
    <property type="match status" value="1"/>
</dbReference>
<reference evidence="12 13" key="1">
    <citation type="journal article" date="2009" name="Stand. Genomic Sci.">
        <title>Complete genome sequence of Jonesia denitrificans type strain (Prevot 55134).</title>
        <authorList>
            <person name="Pukall R."/>
            <person name="Gehrich-Schroter G."/>
            <person name="Lapidus A."/>
            <person name="Nolan M."/>
            <person name="Glavina Del Rio T."/>
            <person name="Lucas S."/>
            <person name="Chen F."/>
            <person name="Tice H."/>
            <person name="Pitluck S."/>
            <person name="Cheng J.F."/>
            <person name="Copeland A."/>
            <person name="Saunders E."/>
            <person name="Brettin T."/>
            <person name="Detter J.C."/>
            <person name="Bruce D."/>
            <person name="Goodwin L."/>
            <person name="Pati A."/>
            <person name="Ivanova N."/>
            <person name="Mavromatis K."/>
            <person name="Ovchinnikova G."/>
            <person name="Chen A."/>
            <person name="Palaniappan K."/>
            <person name="Land M."/>
            <person name="Hauser L."/>
            <person name="Chang Y.J."/>
            <person name="Jeffries C.D."/>
            <person name="Chain P."/>
            <person name="Goker M."/>
            <person name="Bristow J."/>
            <person name="Eisen J.A."/>
            <person name="Markowitz V."/>
            <person name="Hugenholtz P."/>
            <person name="Kyrpides N.C."/>
            <person name="Klenk H.P."/>
            <person name="Han C."/>
        </authorList>
    </citation>
    <scope>NUCLEOTIDE SEQUENCE [LARGE SCALE GENOMIC DNA]</scope>
    <source>
        <strain evidence="13">ATCC 14870 / DSM 20603 / BCRC 15368 / CIP 55.134 / JCM 11481 / NBRC 15587 / NCTC 10816 / Prevot 55134</strain>
    </source>
</reference>
<evidence type="ECO:0000256" key="6">
    <source>
        <dbReference type="ARBA" id="ARBA00022741"/>
    </source>
</evidence>
<dbReference type="STRING" id="471856.Jden_0244"/>
<evidence type="ECO:0000256" key="9">
    <source>
        <dbReference type="ARBA" id="ARBA00023136"/>
    </source>
</evidence>
<dbReference type="RefSeq" id="WP_015770547.1">
    <property type="nucleotide sequence ID" value="NC_013174.1"/>
</dbReference>
<feature type="compositionally biased region" description="Low complexity" evidence="10">
    <location>
        <begin position="262"/>
        <end position="276"/>
    </location>
</feature>
<dbReference type="InterPro" id="IPR003439">
    <property type="entry name" value="ABC_transporter-like_ATP-bd"/>
</dbReference>
<dbReference type="OrthoDB" id="4008250at2"/>
<dbReference type="PROSITE" id="PS00211">
    <property type="entry name" value="ABC_TRANSPORTER_1"/>
    <property type="match status" value="2"/>
</dbReference>
<proteinExistence type="inferred from homology"/>
<dbReference type="SMART" id="SM00382">
    <property type="entry name" value="AAA"/>
    <property type="match status" value="2"/>
</dbReference>
<accession>C7QZ10</accession>
<dbReference type="InterPro" id="IPR017871">
    <property type="entry name" value="ABC_transporter-like_CS"/>
</dbReference>
<dbReference type="eggNOG" id="COG4172">
    <property type="taxonomic scope" value="Bacteria"/>
</dbReference>
<dbReference type="HOGENOM" id="CLU_000604_86_2_11"/>
<evidence type="ECO:0000259" key="11">
    <source>
        <dbReference type="PROSITE" id="PS50893"/>
    </source>
</evidence>
<dbReference type="InterPro" id="IPR003593">
    <property type="entry name" value="AAA+_ATPase"/>
</dbReference>
<dbReference type="PANTHER" id="PTHR43297:SF14">
    <property type="entry name" value="ATPASE AAA-TYPE CORE DOMAIN-CONTAINING PROTEIN"/>
    <property type="match status" value="1"/>
</dbReference>
<sequence>MTATPNHTPGIPTQAGATTPALTVENLTITSSDGSLVDDVSFTLHPGECVAFIGESGAGKSLTAKALIGLLPTPLQAHGTITLGDTVLSNPTPAPQRTWRTVRGARIGYIAQDALVSLDPLRTLREEVSEAAAIHTPRRLTRRERATIATDALTAAAFPTPTHYLTAHSHELSGGMRQRALIASGLSATPDILIADEPTTALDHTTQRAIMALLRTIAAQGTAVIIVSHDLSLVRDLADTTLVFHNGRVVEQGPTPTIATHPSSAPGAALAAASAVPTPPAPPTTDPHLAPVLTLTGVSKTFHRAHSAPTRAVNDVSFTLRKGVTHGLLGESGSGKSTLARLILGLDAPDQPHRTPRGALPDAGPAPIDIPAGVRLGWVPQDPTSTMNPRWSVARILAEGHNPRRPRTVPTQALEQSLADVSLTSDLLTRRPHELSGGQRQRVAIARALAGNPDLLICDEATSALDVTVQARILDLLDRLRTQRGLAILLITHDIRVVARLAHTVSVLHRGSVVDQGATADILASTRYASA</sequence>
<protein>
    <submittedName>
        <fullName evidence="12">ABC transporter related</fullName>
    </submittedName>
</protein>
<dbReference type="InterPro" id="IPR050388">
    <property type="entry name" value="ABC_Ni/Peptide_Import"/>
</dbReference>
<keyword evidence="7" id="KW-0067">ATP-binding</keyword>
<dbReference type="Proteomes" id="UP000000628">
    <property type="component" value="Chromosome"/>
</dbReference>
<feature type="domain" description="ABC transporter" evidence="11">
    <location>
        <begin position="293"/>
        <end position="531"/>
    </location>
</feature>
<dbReference type="PROSITE" id="PS50893">
    <property type="entry name" value="ABC_TRANSPORTER_2"/>
    <property type="match status" value="2"/>
</dbReference>
<keyword evidence="6" id="KW-0547">Nucleotide-binding</keyword>
<evidence type="ECO:0000313" key="13">
    <source>
        <dbReference type="Proteomes" id="UP000000628"/>
    </source>
</evidence>
<feature type="domain" description="ABC transporter" evidence="11">
    <location>
        <begin position="22"/>
        <end position="271"/>
    </location>
</feature>
<comment type="subcellular location">
    <subcellularLocation>
        <location evidence="1">Cell membrane</location>
        <topology evidence="1">Peripheral membrane protein</topology>
    </subcellularLocation>
</comment>
<dbReference type="KEGG" id="jde:Jden_0244"/>
<feature type="region of interest" description="Disordered" evidence="10">
    <location>
        <begin position="253"/>
        <end position="284"/>
    </location>
</feature>
<evidence type="ECO:0000256" key="4">
    <source>
        <dbReference type="ARBA" id="ARBA00022475"/>
    </source>
</evidence>